<dbReference type="Pfam" id="PF00534">
    <property type="entry name" value="Glycos_transf_1"/>
    <property type="match status" value="1"/>
</dbReference>
<dbReference type="GO" id="GO:0016757">
    <property type="term" value="F:glycosyltransferase activity"/>
    <property type="evidence" value="ECO:0007669"/>
    <property type="project" value="UniProtKB-KW"/>
</dbReference>
<organism evidence="3 4">
    <name type="scientific">Capsaspora owczarzaki (strain ATCC 30864)</name>
    <dbReference type="NCBI Taxonomy" id="595528"/>
    <lineage>
        <taxon>Eukaryota</taxon>
        <taxon>Filasterea</taxon>
        <taxon>Capsaspora</taxon>
    </lineage>
</organism>
<proteinExistence type="predicted"/>
<dbReference type="CDD" id="cd03801">
    <property type="entry name" value="GT4_PimA-like"/>
    <property type="match status" value="1"/>
</dbReference>
<dbReference type="OrthoDB" id="512920at2759"/>
<protein>
    <recommendedName>
        <fullName evidence="2">Glycosyl transferase family 1 domain-containing protein</fullName>
    </recommendedName>
</protein>
<name>A0A0D2UCS9_CAPO3</name>
<dbReference type="InParanoid" id="A0A0D2UCS9"/>
<evidence type="ECO:0000259" key="2">
    <source>
        <dbReference type="Pfam" id="PF00534"/>
    </source>
</evidence>
<accession>A0A0D2UCS9</accession>
<dbReference type="InterPro" id="IPR052622">
    <property type="entry name" value="Glycosyltransferase_G1"/>
</dbReference>
<keyword evidence="4" id="KW-1185">Reference proteome</keyword>
<dbReference type="InterPro" id="IPR001296">
    <property type="entry name" value="Glyco_trans_1"/>
</dbReference>
<evidence type="ECO:0000256" key="1">
    <source>
        <dbReference type="ARBA" id="ARBA00022676"/>
    </source>
</evidence>
<dbReference type="PANTHER" id="PTHR46660">
    <property type="match status" value="1"/>
</dbReference>
<evidence type="ECO:0000313" key="4">
    <source>
        <dbReference type="Proteomes" id="UP000008743"/>
    </source>
</evidence>
<dbReference type="SUPFAM" id="SSF53756">
    <property type="entry name" value="UDP-Glycosyltransferase/glycogen phosphorylase"/>
    <property type="match status" value="1"/>
</dbReference>
<sequence>MAEATANDAKPPIRLLFLATLSLGTGNRTTAERIQSHLNRYTHPRVECTAMDLGMLAKDPANCSPALFDGYDLALGLHAFRSGQYLIHCPLPYAIILGGTDVNEAQELTNEQLDLMTLAVRRARGIVAFNESLSAPALKRWPFLDGSRLRIIPQAVQIDTPQPPTPRAPTLHERLGLPVHPSRPADLAPIVLLLVAGLRPVKDPTFLFDIVSCWHRLDSRVHLAVIGPELTPKCTSQVREAADRSPGVHILSAVPYAEALWLMSQADFLLNSSLSEGLASAVLEAMSLSVPLLARNIPGNAAVIQHGTTGCLFNQPAEMVASALAYLPSSFAAPWLDDAAIAKLQNAVLSDSDISTIRSAAQTAAQCTLAEVTDRRSTLVAAAHRYVEHNHACDVEAAAYHGILRDWLISS</sequence>
<feature type="domain" description="Glycosyl transferase family 1" evidence="2">
    <location>
        <begin position="187"/>
        <end position="326"/>
    </location>
</feature>
<dbReference type="AlphaFoldDB" id="A0A0D2UCS9"/>
<keyword evidence="1" id="KW-0808">Transferase</keyword>
<dbReference type="EMBL" id="KE346364">
    <property type="protein sequence ID" value="KJE92861.1"/>
    <property type="molecule type" value="Genomic_DNA"/>
</dbReference>
<reference evidence="4" key="1">
    <citation type="submission" date="2011-02" db="EMBL/GenBank/DDBJ databases">
        <title>The Genome Sequence of Capsaspora owczarzaki ATCC 30864.</title>
        <authorList>
            <person name="Russ C."/>
            <person name="Cuomo C."/>
            <person name="Burger G."/>
            <person name="Gray M.W."/>
            <person name="Holland P.W.H."/>
            <person name="King N."/>
            <person name="Lang F.B.F."/>
            <person name="Roger A.J."/>
            <person name="Ruiz-Trillo I."/>
            <person name="Young S.K."/>
            <person name="Zeng Q."/>
            <person name="Gargeya S."/>
            <person name="Alvarado L."/>
            <person name="Berlin A."/>
            <person name="Chapman S.B."/>
            <person name="Chen Z."/>
            <person name="Freedman E."/>
            <person name="Gellesch M."/>
            <person name="Goldberg J."/>
            <person name="Griggs A."/>
            <person name="Gujja S."/>
            <person name="Heilman E."/>
            <person name="Heiman D."/>
            <person name="Howarth C."/>
            <person name="Mehta T."/>
            <person name="Neiman D."/>
            <person name="Pearson M."/>
            <person name="Roberts A."/>
            <person name="Saif S."/>
            <person name="Shea T."/>
            <person name="Shenoy N."/>
            <person name="Sisk P."/>
            <person name="Stolte C."/>
            <person name="Sykes S."/>
            <person name="White J."/>
            <person name="Yandava C."/>
            <person name="Haas B."/>
            <person name="Nusbaum C."/>
            <person name="Birren B."/>
        </authorList>
    </citation>
    <scope>NUCLEOTIDE SEQUENCE</scope>
    <source>
        <strain evidence="4">ATCC 30864</strain>
    </source>
</reference>
<dbReference type="PANTHER" id="PTHR46660:SF2">
    <property type="entry name" value="GLYCOSYLTRANSFERASE 1 DOMAIN-CONTAINING PROTEIN 1"/>
    <property type="match status" value="1"/>
</dbReference>
<dbReference type="PhylomeDB" id="A0A0D2UCS9"/>
<dbReference type="eggNOG" id="ENOG502QQZE">
    <property type="taxonomic scope" value="Eukaryota"/>
</dbReference>
<gene>
    <name evidence="3" type="ORF">CAOG_003752</name>
</gene>
<dbReference type="Gene3D" id="3.40.50.2000">
    <property type="entry name" value="Glycogen Phosphorylase B"/>
    <property type="match status" value="1"/>
</dbReference>
<dbReference type="Proteomes" id="UP000008743">
    <property type="component" value="Unassembled WGS sequence"/>
</dbReference>
<evidence type="ECO:0000313" key="3">
    <source>
        <dbReference type="EMBL" id="KJE92861.1"/>
    </source>
</evidence>
<keyword evidence="1" id="KW-0328">Glycosyltransferase</keyword>